<reference evidence="1 2" key="1">
    <citation type="journal article" date="2015" name="Genome Biol. Evol.">
        <title>Comparative Genomics of a Bacterivorous Green Alga Reveals Evolutionary Causalities and Consequences of Phago-Mixotrophic Mode of Nutrition.</title>
        <authorList>
            <person name="Burns J.A."/>
            <person name="Paasch A."/>
            <person name="Narechania A."/>
            <person name="Kim E."/>
        </authorList>
    </citation>
    <scope>NUCLEOTIDE SEQUENCE [LARGE SCALE GENOMIC DNA]</scope>
    <source>
        <strain evidence="1 2">PLY_AMNH</strain>
    </source>
</reference>
<proteinExistence type="predicted"/>
<comment type="caution">
    <text evidence="1">The sequence shown here is derived from an EMBL/GenBank/DDBJ whole genome shotgun (WGS) entry which is preliminary data.</text>
</comment>
<protein>
    <submittedName>
        <fullName evidence="1">Uncharacterized protein</fullName>
    </submittedName>
</protein>
<name>A0AAE0GPT6_9CHLO</name>
<evidence type="ECO:0000313" key="2">
    <source>
        <dbReference type="Proteomes" id="UP001190700"/>
    </source>
</evidence>
<keyword evidence="2" id="KW-1185">Reference proteome</keyword>
<sequence length="128" mass="13555">MEDILVKAQTITTGVSLFPGGDDKSTARAESTARSGVGYTSKLVIIATSDCAVSTLNGLPCRHNVTHARFSGLDWAKFVDPMKTVADWNVQYPLGLHFPDAPNLAAGTCARPVSPTFEVAVCSTKKEG</sequence>
<dbReference type="AlphaFoldDB" id="A0AAE0GPT6"/>
<evidence type="ECO:0000313" key="1">
    <source>
        <dbReference type="EMBL" id="KAK3282052.1"/>
    </source>
</evidence>
<dbReference type="EMBL" id="LGRX02003567">
    <property type="protein sequence ID" value="KAK3282052.1"/>
    <property type="molecule type" value="Genomic_DNA"/>
</dbReference>
<accession>A0AAE0GPT6</accession>
<gene>
    <name evidence="1" type="ORF">CYMTET_10194</name>
</gene>
<dbReference type="Proteomes" id="UP001190700">
    <property type="component" value="Unassembled WGS sequence"/>
</dbReference>
<organism evidence="1 2">
    <name type="scientific">Cymbomonas tetramitiformis</name>
    <dbReference type="NCBI Taxonomy" id="36881"/>
    <lineage>
        <taxon>Eukaryota</taxon>
        <taxon>Viridiplantae</taxon>
        <taxon>Chlorophyta</taxon>
        <taxon>Pyramimonadophyceae</taxon>
        <taxon>Pyramimonadales</taxon>
        <taxon>Pyramimonadaceae</taxon>
        <taxon>Cymbomonas</taxon>
    </lineage>
</organism>